<feature type="transmembrane region" description="Helical" evidence="1">
    <location>
        <begin position="6"/>
        <end position="23"/>
    </location>
</feature>
<dbReference type="RefSeq" id="WP_340933055.1">
    <property type="nucleotide sequence ID" value="NZ_CP150496.1"/>
</dbReference>
<keyword evidence="3" id="KW-1185">Reference proteome</keyword>
<dbReference type="Proteomes" id="UP001491088">
    <property type="component" value="Chromosome"/>
</dbReference>
<reference evidence="2 3" key="1">
    <citation type="submission" date="2024-03" db="EMBL/GenBank/DDBJ databases">
        <authorList>
            <person name="Cao K."/>
        </authorList>
    </citation>
    <scope>NUCLEOTIDE SEQUENCE [LARGE SCALE GENOMIC DNA]</scope>
    <source>
        <strain evidence="2 3">MCCC 1K00696</strain>
    </source>
</reference>
<dbReference type="EMBL" id="CP150496">
    <property type="protein sequence ID" value="WYW55540.1"/>
    <property type="molecule type" value="Genomic_DNA"/>
</dbReference>
<keyword evidence="1" id="KW-1133">Transmembrane helix</keyword>
<evidence type="ECO:0000313" key="3">
    <source>
        <dbReference type="Proteomes" id="UP001491088"/>
    </source>
</evidence>
<name>A0ABZ2TR12_9FLAO</name>
<proteinExistence type="predicted"/>
<protein>
    <submittedName>
        <fullName evidence="2">Uncharacterized protein</fullName>
    </submittedName>
</protein>
<keyword evidence="1" id="KW-0812">Transmembrane</keyword>
<gene>
    <name evidence="2" type="ORF">WG950_13505</name>
</gene>
<feature type="transmembrane region" description="Helical" evidence="1">
    <location>
        <begin position="44"/>
        <end position="63"/>
    </location>
</feature>
<organism evidence="2 3">
    <name type="scientific">Polaribacter marinaquae</name>
    <dbReference type="NCBI Taxonomy" id="1642819"/>
    <lineage>
        <taxon>Bacteria</taxon>
        <taxon>Pseudomonadati</taxon>
        <taxon>Bacteroidota</taxon>
        <taxon>Flavobacteriia</taxon>
        <taxon>Flavobacteriales</taxon>
        <taxon>Flavobacteriaceae</taxon>
    </lineage>
</organism>
<keyword evidence="1" id="KW-0472">Membrane</keyword>
<sequence>MPQIIGNILAAEISVVYYGLFNWRKRKLKENEFSYHKESTANSVILGFLLVIVVEAFVTHSMIKVGNSKGTFILTTLSIYTFLQVLALIKSLSRRPVFIDLKKKQVVLKFGILANAIIPFETIKEIEVSTKEFSEKSPIKYFSPLGSSSGHNVIIYLNKNIKFESFYGFKKKATSLAVFIDAKNDFVNLN</sequence>
<evidence type="ECO:0000256" key="1">
    <source>
        <dbReference type="SAM" id="Phobius"/>
    </source>
</evidence>
<feature type="transmembrane region" description="Helical" evidence="1">
    <location>
        <begin position="69"/>
        <end position="89"/>
    </location>
</feature>
<evidence type="ECO:0000313" key="2">
    <source>
        <dbReference type="EMBL" id="WYW55540.1"/>
    </source>
</evidence>
<accession>A0ABZ2TR12</accession>